<keyword evidence="2" id="KW-1185">Reference proteome</keyword>
<gene>
    <name evidence="1" type="ORF">Cha6605_1984</name>
</gene>
<dbReference type="Gene3D" id="1.10.3210.10">
    <property type="entry name" value="Hypothetical protein af1432"/>
    <property type="match status" value="1"/>
</dbReference>
<dbReference type="EMBL" id="CP003600">
    <property type="protein sequence ID" value="AFY93089.1"/>
    <property type="molecule type" value="Genomic_DNA"/>
</dbReference>
<dbReference type="PANTHER" id="PTHR46246:SF1">
    <property type="entry name" value="GUANOSINE-3',5'-BIS(DIPHOSPHATE) 3'-PYROPHOSPHOHYDROLASE MESH1"/>
    <property type="match status" value="1"/>
</dbReference>
<dbReference type="SUPFAM" id="SSF109604">
    <property type="entry name" value="HD-domain/PDEase-like"/>
    <property type="match status" value="1"/>
</dbReference>
<dbReference type="KEGG" id="cmp:Cha6605_1984"/>
<reference evidence="1 2" key="1">
    <citation type="submission" date="2012-05" db="EMBL/GenBank/DDBJ databases">
        <title>Finished chromosome of genome of Chamaesiphon sp. PCC 6605.</title>
        <authorList>
            <consortium name="US DOE Joint Genome Institute"/>
            <person name="Gugger M."/>
            <person name="Coursin T."/>
            <person name="Rippka R."/>
            <person name="Tandeau De Marsac N."/>
            <person name="Huntemann M."/>
            <person name="Wei C.-L."/>
            <person name="Han J."/>
            <person name="Detter J.C."/>
            <person name="Han C."/>
            <person name="Tapia R."/>
            <person name="Chen A."/>
            <person name="Kyrpides N."/>
            <person name="Mavromatis K."/>
            <person name="Markowitz V."/>
            <person name="Szeto E."/>
            <person name="Ivanova N."/>
            <person name="Pagani I."/>
            <person name="Pati A."/>
            <person name="Goodwin L."/>
            <person name="Nordberg H.P."/>
            <person name="Cantor M.N."/>
            <person name="Hua S.X."/>
            <person name="Woyke T."/>
            <person name="Kerfeld C.A."/>
        </authorList>
    </citation>
    <scope>NUCLEOTIDE SEQUENCE [LARGE SCALE GENOMIC DNA]</scope>
    <source>
        <strain evidence="2">ATCC 27169 / PCC 6605</strain>
    </source>
</reference>
<dbReference type="PANTHER" id="PTHR46246">
    <property type="entry name" value="GUANOSINE-3',5'-BIS(DIPHOSPHATE) 3'-PYROPHOSPHOHYDROLASE MESH1"/>
    <property type="match status" value="1"/>
</dbReference>
<dbReference type="InterPro" id="IPR052194">
    <property type="entry name" value="MESH1"/>
</dbReference>
<evidence type="ECO:0000313" key="2">
    <source>
        <dbReference type="Proteomes" id="UP000010366"/>
    </source>
</evidence>
<dbReference type="OrthoDB" id="9802385at2"/>
<dbReference type="STRING" id="1173020.Cha6605_1984"/>
<evidence type="ECO:0000313" key="1">
    <source>
        <dbReference type="EMBL" id="AFY93089.1"/>
    </source>
</evidence>
<protein>
    <recommendedName>
        <fullName evidence="3">Guanosine polyphosphate synthetase/pyrophosphohydrolase</fullName>
    </recommendedName>
</protein>
<dbReference type="HOGENOM" id="CLU_084517_3_0_3"/>
<evidence type="ECO:0008006" key="3">
    <source>
        <dbReference type="Google" id="ProtNLM"/>
    </source>
</evidence>
<dbReference type="GO" id="GO:0008893">
    <property type="term" value="F:guanosine-3',5'-bis(diphosphate) 3'-diphosphatase activity"/>
    <property type="evidence" value="ECO:0007669"/>
    <property type="project" value="TreeGrafter"/>
</dbReference>
<dbReference type="eggNOG" id="COG0317">
    <property type="taxonomic scope" value="Bacteria"/>
</dbReference>
<dbReference type="Proteomes" id="UP000010366">
    <property type="component" value="Chromosome"/>
</dbReference>
<dbReference type="PATRIC" id="fig|1173020.3.peg.2251"/>
<accession>K9UFU9</accession>
<dbReference type="AlphaFoldDB" id="K9UFU9"/>
<dbReference type="RefSeq" id="WP_015159253.1">
    <property type="nucleotide sequence ID" value="NC_019697.1"/>
</dbReference>
<name>K9UFU9_CHAP6</name>
<proteinExistence type="predicted"/>
<organism evidence="1 2">
    <name type="scientific">Chamaesiphon minutus (strain ATCC 27169 / PCC 6605)</name>
    <dbReference type="NCBI Taxonomy" id="1173020"/>
    <lineage>
        <taxon>Bacteria</taxon>
        <taxon>Bacillati</taxon>
        <taxon>Cyanobacteriota</taxon>
        <taxon>Cyanophyceae</taxon>
        <taxon>Gomontiellales</taxon>
        <taxon>Chamaesiphonaceae</taxon>
        <taxon>Chamaesiphon</taxon>
    </lineage>
</organism>
<dbReference type="Pfam" id="PF13328">
    <property type="entry name" value="HD_4"/>
    <property type="match status" value="1"/>
</dbReference>
<sequence>MSNWNPDSFSKAWNFATLYHQGQTYGGAQKGQKIPYINHIGSVGVEVIWALSTAPELDGGLAIQCALLHDTIEDTEATYDLVAENFSRAVADGVMALTKDSTLPSKAEQMADSLKRIQQQPLEVWMVKMADRIINLHHPPYYWKPEKIESYRQEAISIYDALHPANLALANRLKEKIGLYQSFI</sequence>